<evidence type="ECO:0000313" key="1">
    <source>
        <dbReference type="EMBL" id="PNX85258.1"/>
    </source>
</evidence>
<sequence>MFCPLMMAIVSNVVGKKQCLCIWVGYVSPRDRLGHYEAFVGLGVNRRVRSFISSIRHGPNAHRGSGSLVRHRDTLALCSASVGLALSPFCLVELGPSSRSGGVWCAGASGVLAL</sequence>
<reference evidence="1 2" key="2">
    <citation type="journal article" date="2017" name="Front. Plant Sci.">
        <title>Gene Classification and Mining of Molecular Markers Useful in Red Clover (Trifolium pratense) Breeding.</title>
        <authorList>
            <person name="Istvanek J."/>
            <person name="Dluhosova J."/>
            <person name="Dluhos P."/>
            <person name="Patkova L."/>
            <person name="Nedelnik J."/>
            <person name="Repkova J."/>
        </authorList>
    </citation>
    <scope>NUCLEOTIDE SEQUENCE [LARGE SCALE GENOMIC DNA]</scope>
    <source>
        <strain evidence="2">cv. Tatra</strain>
        <tissue evidence="1">Young leaves</tissue>
    </source>
</reference>
<organism evidence="1 2">
    <name type="scientific">Trifolium pratense</name>
    <name type="common">Red clover</name>
    <dbReference type="NCBI Taxonomy" id="57577"/>
    <lineage>
        <taxon>Eukaryota</taxon>
        <taxon>Viridiplantae</taxon>
        <taxon>Streptophyta</taxon>
        <taxon>Embryophyta</taxon>
        <taxon>Tracheophyta</taxon>
        <taxon>Spermatophyta</taxon>
        <taxon>Magnoliopsida</taxon>
        <taxon>eudicotyledons</taxon>
        <taxon>Gunneridae</taxon>
        <taxon>Pentapetalae</taxon>
        <taxon>rosids</taxon>
        <taxon>fabids</taxon>
        <taxon>Fabales</taxon>
        <taxon>Fabaceae</taxon>
        <taxon>Papilionoideae</taxon>
        <taxon>50 kb inversion clade</taxon>
        <taxon>NPAAA clade</taxon>
        <taxon>Hologalegina</taxon>
        <taxon>IRL clade</taxon>
        <taxon>Trifolieae</taxon>
        <taxon>Trifolium</taxon>
    </lineage>
</organism>
<dbReference type="Proteomes" id="UP000236291">
    <property type="component" value="Unassembled WGS sequence"/>
</dbReference>
<accession>A0A2K3M387</accession>
<gene>
    <name evidence="1" type="ORF">L195_g041325</name>
</gene>
<evidence type="ECO:0000313" key="2">
    <source>
        <dbReference type="Proteomes" id="UP000236291"/>
    </source>
</evidence>
<proteinExistence type="predicted"/>
<reference evidence="1 2" key="1">
    <citation type="journal article" date="2014" name="Am. J. Bot.">
        <title>Genome assembly and annotation for red clover (Trifolium pratense; Fabaceae).</title>
        <authorList>
            <person name="Istvanek J."/>
            <person name="Jaros M."/>
            <person name="Krenek A."/>
            <person name="Repkova J."/>
        </authorList>
    </citation>
    <scope>NUCLEOTIDE SEQUENCE [LARGE SCALE GENOMIC DNA]</scope>
    <source>
        <strain evidence="2">cv. Tatra</strain>
        <tissue evidence="1">Young leaves</tissue>
    </source>
</reference>
<name>A0A2K3M387_TRIPR</name>
<comment type="caution">
    <text evidence="1">The sequence shown here is derived from an EMBL/GenBank/DDBJ whole genome shotgun (WGS) entry which is preliminary data.</text>
</comment>
<dbReference type="EMBL" id="ASHM01048308">
    <property type="protein sequence ID" value="PNX85258.1"/>
    <property type="molecule type" value="Genomic_DNA"/>
</dbReference>
<dbReference type="AlphaFoldDB" id="A0A2K3M387"/>
<protein>
    <submittedName>
        <fullName evidence="1">Uncharacterized protein</fullName>
    </submittedName>
</protein>